<dbReference type="SUPFAM" id="SSF52540">
    <property type="entry name" value="P-loop containing nucleoside triphosphate hydrolases"/>
    <property type="match status" value="1"/>
</dbReference>
<dbReference type="EMBL" id="JAMCCK010000129">
    <property type="protein sequence ID" value="MCL3999073.1"/>
    <property type="molecule type" value="Genomic_DNA"/>
</dbReference>
<dbReference type="Pfam" id="PF00931">
    <property type="entry name" value="NB-ARC"/>
    <property type="match status" value="1"/>
</dbReference>
<reference evidence="4 5" key="1">
    <citation type="submission" date="2022-05" db="EMBL/GenBank/DDBJ databases">
        <title>Genome Resource of Streptomyces lavenduligriseus GA1-1, a Strain with Broad-Spectrum Antifungal Activity against Phytopathogenic Fungi.</title>
        <authorList>
            <person name="Qi D."/>
        </authorList>
    </citation>
    <scope>NUCLEOTIDE SEQUENCE [LARGE SCALE GENOMIC DNA]</scope>
    <source>
        <strain evidence="4 5">GA1-1</strain>
    </source>
</reference>
<comment type="caution">
    <text evidence="4">The sequence shown here is derived from an EMBL/GenBank/DDBJ whole genome shotgun (WGS) entry which is preliminary data.</text>
</comment>
<dbReference type="InterPro" id="IPR036388">
    <property type="entry name" value="WH-like_DNA-bd_sf"/>
</dbReference>
<dbReference type="PANTHER" id="PTHR22845">
    <property type="entry name" value="APOPTOTIC PROTEASE-ACTIVATING FACTOR 1"/>
    <property type="match status" value="1"/>
</dbReference>
<dbReference type="InterPro" id="IPR027417">
    <property type="entry name" value="P-loop_NTPase"/>
</dbReference>
<sequence>ITTSLWGAGGFGKTTIAEMVCASPRVRERFKGGVYRFTIGREVRGRADIAARVAEVTRFITGDTEQFSDPAEAGRHLGRLLDQRKRTLLLLDDVWTVEQLDPFLHGGTHCVRLITTRVPSLLPVGTQTIQVDQMTLEQARTVLTRDLDGLPPMTIGALLDVTGRWALLLRLVNRQIKAQVETGQDPARAAEEMLHELRVQGPQGVDPAGAVFDVGRPEERRQAIRATVEAATGLLPQGGMERFAELAIFAEDEAVPLPLIARLWQRTGGLGERASRELCAQLAGLSLLSLTRDDGGRISLHDVIRDYLLSAQDPTRLAALHGELVDAVADGLPEAAPPSAGAPAGHPAWWELTDGYLQDHLIEHFVAAGRTELAEVIASDLRWVEERLVRHGANAPQRDLAQVPTADAASRAHSLA</sequence>
<evidence type="ECO:0000313" key="4">
    <source>
        <dbReference type="EMBL" id="MCL3999073.1"/>
    </source>
</evidence>
<evidence type="ECO:0000256" key="1">
    <source>
        <dbReference type="ARBA" id="ARBA00022703"/>
    </source>
</evidence>
<proteinExistence type="predicted"/>
<dbReference type="PRINTS" id="PR00364">
    <property type="entry name" value="DISEASERSIST"/>
</dbReference>
<keyword evidence="1" id="KW-0053">Apoptosis</keyword>
<evidence type="ECO:0000256" key="2">
    <source>
        <dbReference type="SAM" id="MobiDB-lite"/>
    </source>
</evidence>
<evidence type="ECO:0000259" key="3">
    <source>
        <dbReference type="Pfam" id="PF00931"/>
    </source>
</evidence>
<accession>A0ABT0P869</accession>
<dbReference type="PANTHER" id="PTHR22845:SF5">
    <property type="entry name" value="APOPTOTIC PROTEASE-ACTIVATING FACTOR 1"/>
    <property type="match status" value="1"/>
</dbReference>
<protein>
    <submittedName>
        <fullName evidence="4">NB-ARC domain-containing protein</fullName>
    </submittedName>
</protein>
<keyword evidence="5" id="KW-1185">Reference proteome</keyword>
<dbReference type="RefSeq" id="WP_249493601.1">
    <property type="nucleotide sequence ID" value="NZ_JAMCCK010000129.1"/>
</dbReference>
<name>A0ABT0P869_9ACTN</name>
<feature type="domain" description="NB-ARC" evidence="3">
    <location>
        <begin position="4"/>
        <end position="121"/>
    </location>
</feature>
<feature type="non-terminal residue" evidence="4">
    <location>
        <position position="416"/>
    </location>
</feature>
<organism evidence="4 5">
    <name type="scientific">Streptomyces lavenduligriseus</name>
    <dbReference type="NCBI Taxonomy" id="67315"/>
    <lineage>
        <taxon>Bacteria</taxon>
        <taxon>Bacillati</taxon>
        <taxon>Actinomycetota</taxon>
        <taxon>Actinomycetes</taxon>
        <taxon>Kitasatosporales</taxon>
        <taxon>Streptomycetaceae</taxon>
        <taxon>Streptomyces</taxon>
    </lineage>
</organism>
<feature type="non-terminal residue" evidence="4">
    <location>
        <position position="1"/>
    </location>
</feature>
<dbReference type="Gene3D" id="3.40.50.300">
    <property type="entry name" value="P-loop containing nucleotide triphosphate hydrolases"/>
    <property type="match status" value="1"/>
</dbReference>
<dbReference type="InterPro" id="IPR002182">
    <property type="entry name" value="NB-ARC"/>
</dbReference>
<dbReference type="Gene3D" id="1.10.10.10">
    <property type="entry name" value="Winged helix-like DNA-binding domain superfamily/Winged helix DNA-binding domain"/>
    <property type="match status" value="1"/>
</dbReference>
<feature type="region of interest" description="Disordered" evidence="2">
    <location>
        <begin position="395"/>
        <end position="416"/>
    </location>
</feature>
<gene>
    <name evidence="4" type="ORF">M4438_37250</name>
</gene>
<evidence type="ECO:0000313" key="5">
    <source>
        <dbReference type="Proteomes" id="UP001202052"/>
    </source>
</evidence>
<dbReference type="Proteomes" id="UP001202052">
    <property type="component" value="Unassembled WGS sequence"/>
</dbReference>